<dbReference type="CDD" id="cd00093">
    <property type="entry name" value="HTH_XRE"/>
    <property type="match status" value="1"/>
</dbReference>
<comment type="caution">
    <text evidence="2">The sequence shown here is derived from an EMBL/GenBank/DDBJ whole genome shotgun (WGS) entry which is preliminary data.</text>
</comment>
<sequence length="294" mass="32771">MVPNVRQAREALGVRLRELRKAAGLNGKQLAQAVGWVATKVSKIELGRQTPSEDDIRAWAATCHAAGEVPSLIAQLNSLELAYAAWQRQLRSGTRDQQKKIQDIEAKTDLIRAFEPATVPGLFQTREYARHILGQAIAVHQVPDDLEDGIQARMDRQQILYRPGHRFHVILTETALRNLMCPPEVLMGQIERLIASATLPNVALGVIPWTSRLPKTPVHGFWLYGERLVTVETFSAELSLIQPEEISLYGKIFDLMHKTAVYGKGARTIMTGVLDDLADRFFPEPPATPGDDEK</sequence>
<dbReference type="PROSITE" id="PS50943">
    <property type="entry name" value="HTH_CROC1"/>
    <property type="match status" value="1"/>
</dbReference>
<gene>
    <name evidence="2" type="ORF">ACFO60_32040</name>
</gene>
<evidence type="ECO:0000313" key="3">
    <source>
        <dbReference type="Proteomes" id="UP001596004"/>
    </source>
</evidence>
<organism evidence="2 3">
    <name type="scientific">Sphaerisporangium dianthi</name>
    <dbReference type="NCBI Taxonomy" id="1436120"/>
    <lineage>
        <taxon>Bacteria</taxon>
        <taxon>Bacillati</taxon>
        <taxon>Actinomycetota</taxon>
        <taxon>Actinomycetes</taxon>
        <taxon>Streptosporangiales</taxon>
        <taxon>Streptosporangiaceae</taxon>
        <taxon>Sphaerisporangium</taxon>
    </lineage>
</organism>
<dbReference type="SMART" id="SM00530">
    <property type="entry name" value="HTH_XRE"/>
    <property type="match status" value="1"/>
</dbReference>
<name>A0ABV9CST7_9ACTN</name>
<dbReference type="InterPro" id="IPR043917">
    <property type="entry name" value="DUF5753"/>
</dbReference>
<dbReference type="InterPro" id="IPR001387">
    <property type="entry name" value="Cro/C1-type_HTH"/>
</dbReference>
<dbReference type="Pfam" id="PF19054">
    <property type="entry name" value="DUF5753"/>
    <property type="match status" value="1"/>
</dbReference>
<reference evidence="3" key="1">
    <citation type="journal article" date="2019" name="Int. J. Syst. Evol. Microbiol.">
        <title>The Global Catalogue of Microorganisms (GCM) 10K type strain sequencing project: providing services to taxonomists for standard genome sequencing and annotation.</title>
        <authorList>
            <consortium name="The Broad Institute Genomics Platform"/>
            <consortium name="The Broad Institute Genome Sequencing Center for Infectious Disease"/>
            <person name="Wu L."/>
            <person name="Ma J."/>
        </authorList>
    </citation>
    <scope>NUCLEOTIDE SEQUENCE [LARGE SCALE GENOMIC DNA]</scope>
    <source>
        <strain evidence="3">CGMCC 4.7132</strain>
    </source>
</reference>
<protein>
    <submittedName>
        <fullName evidence="2">Helix-turn-helix domain-containing protein</fullName>
    </submittedName>
</protein>
<evidence type="ECO:0000259" key="1">
    <source>
        <dbReference type="PROSITE" id="PS50943"/>
    </source>
</evidence>
<accession>A0ABV9CST7</accession>
<dbReference type="EMBL" id="JBHSFP010000031">
    <property type="protein sequence ID" value="MFC4535418.1"/>
    <property type="molecule type" value="Genomic_DNA"/>
</dbReference>
<dbReference type="Proteomes" id="UP001596004">
    <property type="component" value="Unassembled WGS sequence"/>
</dbReference>
<dbReference type="InterPro" id="IPR010982">
    <property type="entry name" value="Lambda_DNA-bd_dom_sf"/>
</dbReference>
<dbReference type="SUPFAM" id="SSF47413">
    <property type="entry name" value="lambda repressor-like DNA-binding domains"/>
    <property type="match status" value="1"/>
</dbReference>
<proteinExistence type="predicted"/>
<dbReference type="Pfam" id="PF13560">
    <property type="entry name" value="HTH_31"/>
    <property type="match status" value="1"/>
</dbReference>
<dbReference type="Gene3D" id="1.10.260.40">
    <property type="entry name" value="lambda repressor-like DNA-binding domains"/>
    <property type="match status" value="1"/>
</dbReference>
<evidence type="ECO:0000313" key="2">
    <source>
        <dbReference type="EMBL" id="MFC4535418.1"/>
    </source>
</evidence>
<dbReference type="RefSeq" id="WP_380847940.1">
    <property type="nucleotide sequence ID" value="NZ_JBHSFP010000031.1"/>
</dbReference>
<feature type="domain" description="HTH cro/C1-type" evidence="1">
    <location>
        <begin position="16"/>
        <end position="56"/>
    </location>
</feature>
<keyword evidence="3" id="KW-1185">Reference proteome</keyword>